<protein>
    <recommendedName>
        <fullName evidence="10">Annexin</fullName>
    </recommendedName>
</protein>
<keyword evidence="12" id="KW-1185">Reference proteome</keyword>
<keyword evidence="6 10" id="KW-0106">Calcium</keyword>
<comment type="subcellular location">
    <subcellularLocation>
        <location evidence="2">Cytoplasm</location>
    </subcellularLocation>
    <subcellularLocation>
        <location evidence="1">Melanosome</location>
    </subcellularLocation>
</comment>
<dbReference type="PANTHER" id="PTHR10502">
    <property type="entry name" value="ANNEXIN"/>
    <property type="match status" value="1"/>
</dbReference>
<dbReference type="PROSITE" id="PS51897">
    <property type="entry name" value="ANNEXIN_2"/>
    <property type="match status" value="8"/>
</dbReference>
<dbReference type="GO" id="GO:0005544">
    <property type="term" value="F:calcium-dependent phospholipid binding"/>
    <property type="evidence" value="ECO:0007669"/>
    <property type="project" value="UniProtKB-KW"/>
</dbReference>
<dbReference type="Pfam" id="PF00191">
    <property type="entry name" value="Annexin"/>
    <property type="match status" value="8"/>
</dbReference>
<dbReference type="SMART" id="SM00335">
    <property type="entry name" value="ANX"/>
    <property type="match status" value="8"/>
</dbReference>
<dbReference type="GO" id="GO:0042470">
    <property type="term" value="C:melanosome"/>
    <property type="evidence" value="ECO:0007669"/>
    <property type="project" value="UniProtKB-SubCell"/>
</dbReference>
<dbReference type="FunFam" id="1.10.220.10:FF:000003">
    <property type="entry name" value="Annexin"/>
    <property type="match status" value="2"/>
</dbReference>
<evidence type="ECO:0000256" key="7">
    <source>
        <dbReference type="ARBA" id="ARBA00023216"/>
    </source>
</evidence>
<dbReference type="PROSITE" id="PS00223">
    <property type="entry name" value="ANNEXIN_1"/>
    <property type="match status" value="6"/>
</dbReference>
<proteinExistence type="inferred from homology"/>
<dbReference type="GO" id="GO:0006816">
    <property type="term" value="P:calcium ion transport"/>
    <property type="evidence" value="ECO:0007669"/>
    <property type="project" value="TreeGrafter"/>
</dbReference>
<dbReference type="FunFam" id="1.10.220.10:FF:000004">
    <property type="entry name" value="Annexin"/>
    <property type="match status" value="2"/>
</dbReference>
<reference evidence="11" key="1">
    <citation type="submission" date="2025-08" db="UniProtKB">
        <authorList>
            <consortium name="Ensembl"/>
        </authorList>
    </citation>
    <scope>IDENTIFICATION</scope>
</reference>
<evidence type="ECO:0000256" key="10">
    <source>
        <dbReference type="RuleBase" id="RU003540"/>
    </source>
</evidence>
<evidence type="ECO:0000256" key="3">
    <source>
        <dbReference type="ARBA" id="ARBA00007831"/>
    </source>
</evidence>
<keyword evidence="7 10" id="KW-0041">Annexin</keyword>
<comment type="domain">
    <text evidence="10">A pair of annexin repeats may form one binding site for calcium and phospholipid.</text>
</comment>
<accession>A0A8C6SVC0</accession>
<dbReference type="InterPro" id="IPR018502">
    <property type="entry name" value="Annexin_repeat"/>
</dbReference>
<evidence type="ECO:0000256" key="2">
    <source>
        <dbReference type="ARBA" id="ARBA00004496"/>
    </source>
</evidence>
<evidence type="ECO:0000256" key="4">
    <source>
        <dbReference type="ARBA" id="ARBA00022490"/>
    </source>
</evidence>
<dbReference type="FunFam" id="1.10.220.10:FF:000002">
    <property type="entry name" value="Annexin"/>
    <property type="match status" value="2"/>
</dbReference>
<evidence type="ECO:0000313" key="12">
    <source>
        <dbReference type="Proteomes" id="UP000694523"/>
    </source>
</evidence>
<evidence type="ECO:0000256" key="9">
    <source>
        <dbReference type="ARBA" id="ARBA00025332"/>
    </source>
</evidence>
<sequence>RGKGERRVFRGTITDAPDFDASADAETLYNAMKGIGSDKEAILDLVTSRSNAQRHEIVAAYKSSFGQDLIEDLKYELTGKFERLIVSLMRTPPYHDGTGTDEKCLIEILASRNNQQIQDMVAAYRDAYGREMEEDIVADTSGHFKKMLVVLLQGTRDESEDVDTELVAEDVQDLYAAGEEQWGTEEAKFIMILGNRSMPHLRQVFDEYEKAYETTIENSIKSELSGDFERLMLAVVQCIRSVPMFFARRLYKSMKGLGTADNTLIRIMICRSEIDILDIRECFRLRYEKSLYNMIKDDTSGDYKRTLLNLCGGDDDLAGEFFPEAAQMAYKMWEVSATIKVKLRPTVRPASGFDPAADAQALRKAMKGFGTDEDAIIDIVANRSNDQRQEIRQAFKSLLGRDLMKDLKSELSKNLERLIIGLMLTPAEFDAKMMRKAMEGVGTDEHALIEILVTRSNEQIQAMNEAYLRGYKKTLEDAIQSETSGHFCRILTSLVQGAREDGPADMDRADSDELAEVCNAGSDDIEIKFMSILCTRSFPHLCKVFQEFVRKTNKDIEQIIKKEMSGDVKNAFYAIVCSVKNQPSYLADRLYKAMKGLGTDDRALIRIMVSRSEVDLFNIRKEFKETHDASLHEFIQSDTSGDYRKTLLILCGGED</sequence>
<dbReference type="PRINTS" id="PR00202">
    <property type="entry name" value="ANNEXINVI"/>
</dbReference>
<dbReference type="PRINTS" id="PR00196">
    <property type="entry name" value="ANNEXIN"/>
</dbReference>
<evidence type="ECO:0000256" key="5">
    <source>
        <dbReference type="ARBA" id="ARBA00022737"/>
    </source>
</evidence>
<evidence type="ECO:0000256" key="1">
    <source>
        <dbReference type="ARBA" id="ARBA00004223"/>
    </source>
</evidence>
<dbReference type="Proteomes" id="UP000694523">
    <property type="component" value="Unplaced"/>
</dbReference>
<dbReference type="SUPFAM" id="SSF47874">
    <property type="entry name" value="Annexin"/>
    <property type="match status" value="2"/>
</dbReference>
<dbReference type="GO" id="GO:0051560">
    <property type="term" value="P:mitochondrial calcium ion homeostasis"/>
    <property type="evidence" value="ECO:0007669"/>
    <property type="project" value="TreeGrafter"/>
</dbReference>
<reference evidence="11" key="2">
    <citation type="submission" date="2025-09" db="UniProtKB">
        <authorList>
            <consortium name="Ensembl"/>
        </authorList>
    </citation>
    <scope>IDENTIFICATION</scope>
</reference>
<dbReference type="AlphaFoldDB" id="A0A8C6SVC0"/>
<dbReference type="Gene3D" id="1.10.220.10">
    <property type="entry name" value="Annexin"/>
    <property type="match status" value="8"/>
</dbReference>
<dbReference type="FunFam" id="1.10.220.10:FF:000001">
    <property type="entry name" value="Annexin"/>
    <property type="match status" value="2"/>
</dbReference>
<keyword evidence="8 10" id="KW-0111">Calcium/phospholipid-binding</keyword>
<evidence type="ECO:0000256" key="8">
    <source>
        <dbReference type="ARBA" id="ARBA00023302"/>
    </source>
</evidence>
<comment type="similarity">
    <text evidence="3 10">Belongs to the annexin family.</text>
</comment>
<evidence type="ECO:0000256" key="6">
    <source>
        <dbReference type="ARBA" id="ARBA00022837"/>
    </source>
</evidence>
<comment type="function">
    <text evidence="9">May associate with CD21. May regulate the release of Ca(2+) from intracellular stores.</text>
</comment>
<dbReference type="GO" id="GO:0097190">
    <property type="term" value="P:apoptotic signaling pathway"/>
    <property type="evidence" value="ECO:0007669"/>
    <property type="project" value="TreeGrafter"/>
</dbReference>
<evidence type="ECO:0000313" key="11">
    <source>
        <dbReference type="Ensembl" id="ENSNMLP00000010618.1"/>
    </source>
</evidence>
<dbReference type="GO" id="GO:0051283">
    <property type="term" value="P:negative regulation of sequestering of calcium ion"/>
    <property type="evidence" value="ECO:0007669"/>
    <property type="project" value="TreeGrafter"/>
</dbReference>
<dbReference type="GO" id="GO:0005634">
    <property type="term" value="C:nucleus"/>
    <property type="evidence" value="ECO:0007669"/>
    <property type="project" value="TreeGrafter"/>
</dbReference>
<organism evidence="11 12">
    <name type="scientific">Neogobius melanostomus</name>
    <name type="common">round goby</name>
    <dbReference type="NCBI Taxonomy" id="47308"/>
    <lineage>
        <taxon>Eukaryota</taxon>
        <taxon>Metazoa</taxon>
        <taxon>Chordata</taxon>
        <taxon>Craniata</taxon>
        <taxon>Vertebrata</taxon>
        <taxon>Euteleostomi</taxon>
        <taxon>Actinopterygii</taxon>
        <taxon>Neopterygii</taxon>
        <taxon>Teleostei</taxon>
        <taxon>Neoteleostei</taxon>
        <taxon>Acanthomorphata</taxon>
        <taxon>Gobiaria</taxon>
        <taxon>Gobiiformes</taxon>
        <taxon>Gobioidei</taxon>
        <taxon>Gobiidae</taxon>
        <taxon>Benthophilinae</taxon>
        <taxon>Neogobiini</taxon>
        <taxon>Neogobius</taxon>
    </lineage>
</organism>
<dbReference type="InterPro" id="IPR037104">
    <property type="entry name" value="Annexin_sf"/>
</dbReference>
<keyword evidence="4" id="KW-0963">Cytoplasm</keyword>
<dbReference type="GO" id="GO:0012506">
    <property type="term" value="C:vesicle membrane"/>
    <property type="evidence" value="ECO:0007669"/>
    <property type="project" value="TreeGrafter"/>
</dbReference>
<keyword evidence="5 10" id="KW-0677">Repeat</keyword>
<name>A0A8C6SVC0_9GOBI</name>
<dbReference type="InterPro" id="IPR002393">
    <property type="entry name" value="ANX6"/>
</dbReference>
<dbReference type="InterPro" id="IPR001464">
    <property type="entry name" value="Annexin"/>
</dbReference>
<dbReference type="InterPro" id="IPR018252">
    <property type="entry name" value="Annexin_repeat_CS"/>
</dbReference>
<dbReference type="GO" id="GO:0005509">
    <property type="term" value="F:calcium ion binding"/>
    <property type="evidence" value="ECO:0007669"/>
    <property type="project" value="InterPro"/>
</dbReference>
<dbReference type="GO" id="GO:0005886">
    <property type="term" value="C:plasma membrane"/>
    <property type="evidence" value="ECO:0007669"/>
    <property type="project" value="TreeGrafter"/>
</dbReference>
<dbReference type="GO" id="GO:0001786">
    <property type="term" value="F:phosphatidylserine binding"/>
    <property type="evidence" value="ECO:0007669"/>
    <property type="project" value="TreeGrafter"/>
</dbReference>
<dbReference type="Ensembl" id="ENSNMLT00000012011.1">
    <property type="protein sequence ID" value="ENSNMLP00000010618.1"/>
    <property type="gene ID" value="ENSNMLG00000007293.1"/>
</dbReference>
<dbReference type="GO" id="GO:0005739">
    <property type="term" value="C:mitochondrion"/>
    <property type="evidence" value="ECO:0007669"/>
    <property type="project" value="GOC"/>
</dbReference>
<dbReference type="PANTHER" id="PTHR10502:SF19">
    <property type="entry name" value="ANNEXIN A6"/>
    <property type="match status" value="1"/>
</dbReference>